<dbReference type="OrthoDB" id="2269034at2759"/>
<protein>
    <submittedName>
        <fullName evidence="1">Uncharacterized protein</fullName>
    </submittedName>
</protein>
<evidence type="ECO:0000313" key="2">
    <source>
        <dbReference type="Proteomes" id="UP000053424"/>
    </source>
</evidence>
<organism evidence="1 2">
    <name type="scientific">Hebeloma cylindrosporum</name>
    <dbReference type="NCBI Taxonomy" id="76867"/>
    <lineage>
        <taxon>Eukaryota</taxon>
        <taxon>Fungi</taxon>
        <taxon>Dikarya</taxon>
        <taxon>Basidiomycota</taxon>
        <taxon>Agaricomycotina</taxon>
        <taxon>Agaricomycetes</taxon>
        <taxon>Agaricomycetidae</taxon>
        <taxon>Agaricales</taxon>
        <taxon>Agaricineae</taxon>
        <taxon>Hymenogastraceae</taxon>
        <taxon>Hebeloma</taxon>
    </lineage>
</organism>
<dbReference type="STRING" id="686832.A0A0C2XU58"/>
<reference evidence="2" key="2">
    <citation type="submission" date="2015-01" db="EMBL/GenBank/DDBJ databases">
        <title>Evolutionary Origins and Diversification of the Mycorrhizal Mutualists.</title>
        <authorList>
            <consortium name="DOE Joint Genome Institute"/>
            <consortium name="Mycorrhizal Genomics Consortium"/>
            <person name="Kohler A."/>
            <person name="Kuo A."/>
            <person name="Nagy L.G."/>
            <person name="Floudas D."/>
            <person name="Copeland A."/>
            <person name="Barry K.W."/>
            <person name="Cichocki N."/>
            <person name="Veneault-Fourrey C."/>
            <person name="LaButti K."/>
            <person name="Lindquist E.A."/>
            <person name="Lipzen A."/>
            <person name="Lundell T."/>
            <person name="Morin E."/>
            <person name="Murat C."/>
            <person name="Riley R."/>
            <person name="Ohm R."/>
            <person name="Sun H."/>
            <person name="Tunlid A."/>
            <person name="Henrissat B."/>
            <person name="Grigoriev I.V."/>
            <person name="Hibbett D.S."/>
            <person name="Martin F."/>
        </authorList>
    </citation>
    <scope>NUCLEOTIDE SEQUENCE [LARGE SCALE GENOMIC DNA]</scope>
    <source>
        <strain evidence="2">h7</strain>
    </source>
</reference>
<reference evidence="1 2" key="1">
    <citation type="submission" date="2014-04" db="EMBL/GenBank/DDBJ databases">
        <authorList>
            <consortium name="DOE Joint Genome Institute"/>
            <person name="Kuo A."/>
            <person name="Gay G."/>
            <person name="Dore J."/>
            <person name="Kohler A."/>
            <person name="Nagy L.G."/>
            <person name="Floudas D."/>
            <person name="Copeland A."/>
            <person name="Barry K.W."/>
            <person name="Cichocki N."/>
            <person name="Veneault-Fourrey C."/>
            <person name="LaButti K."/>
            <person name="Lindquist E.A."/>
            <person name="Lipzen A."/>
            <person name="Lundell T."/>
            <person name="Morin E."/>
            <person name="Murat C."/>
            <person name="Sun H."/>
            <person name="Tunlid A."/>
            <person name="Henrissat B."/>
            <person name="Grigoriev I.V."/>
            <person name="Hibbett D.S."/>
            <person name="Martin F."/>
            <person name="Nordberg H.P."/>
            <person name="Cantor M.N."/>
            <person name="Hua S.X."/>
        </authorList>
    </citation>
    <scope>NUCLEOTIDE SEQUENCE [LARGE SCALE GENOMIC DNA]</scope>
    <source>
        <strain evidence="2">h7</strain>
    </source>
</reference>
<sequence>MTSQTSDSGIMGLLDALLSRVHVVKRTLNPVAELDELDEYIKKTRAVLQVLVERRNTVPSIIRLPAEILTSIFEGIQKDLTDLSPPATPDELAASNSWMVVTHVCRHLALDRAFEPPPSGRISMPILHTASDTDDEWNDEVPILLTNRSFPAPLRFSCAFDVLQSALSMDEPHELYNAIRDNIRRMDSFHILSSPFVDGIVFEMLDRPLPRLSSLQLGFPNQREVIRDIETGIITSEADEGETELPSLFGGLQSDLETPILHDFLDMLEALPHLEVLHGERRFSRTVALPSPTYAKRTSSSPDRTL</sequence>
<keyword evidence="2" id="KW-1185">Reference proteome</keyword>
<dbReference type="AlphaFoldDB" id="A0A0C2XU58"/>
<dbReference type="Proteomes" id="UP000053424">
    <property type="component" value="Unassembled WGS sequence"/>
</dbReference>
<evidence type="ECO:0000313" key="1">
    <source>
        <dbReference type="EMBL" id="KIM41168.1"/>
    </source>
</evidence>
<dbReference type="EMBL" id="KN831781">
    <property type="protein sequence ID" value="KIM41168.1"/>
    <property type="molecule type" value="Genomic_DNA"/>
</dbReference>
<gene>
    <name evidence="1" type="ORF">M413DRAFT_28233</name>
</gene>
<dbReference type="HOGENOM" id="CLU_909298_0_0_1"/>
<proteinExistence type="predicted"/>
<accession>A0A0C2XU58</accession>
<name>A0A0C2XU58_HEBCY</name>